<keyword evidence="1" id="KW-0732">Signal</keyword>
<proteinExistence type="predicted"/>
<feature type="chain" id="PRO_5038817975" description="Lipoprotein" evidence="1">
    <location>
        <begin position="19"/>
        <end position="407"/>
    </location>
</feature>
<name>A0A653IED9_9BACL</name>
<feature type="signal peptide" evidence="1">
    <location>
        <begin position="1"/>
        <end position="18"/>
    </location>
</feature>
<sequence length="407" mass="46842">MRIRFVLALCLVFLSGCAEDPEPVQFSYVPDLYDTLNVSDFKSADPKLGSLIQEVCHQKKVKPPTQYTVGDHYYVSLVNIGLFIEGTRATYIEADGQPYLYCDDMRHLPTFHSLTKKQKSFSTSALTKPVEKIEIKTIDPKNRQLYSHLVDHVRKSQMQLTLPTTGYLVIRATNDQTKETTVTNVMELTPFAHGIPHFVFIDKTYMDDRHQIRPHLLTDGINLLFEAPIIEAEKPVKVRFTPAEPNSQGEYGLLHVTTTSGERSRYTLTVRQESELPQGIKLLPDDDDSSESPHHAVFHDRPFPKVDYTQKTPYDELNEQEFLMTSVEEMKTLTGLIKQSQVAEKKGKLAERSYLTLFNGDQAQQYRIYLDRRVKKTDIYLEDRTRKISFKLTPEARDLLLDSYQIN</sequence>
<protein>
    <recommendedName>
        <fullName evidence="4">Lipoprotein</fullName>
    </recommendedName>
</protein>
<evidence type="ECO:0000313" key="2">
    <source>
        <dbReference type="EMBL" id="VWX37578.1"/>
    </source>
</evidence>
<accession>A0A653IED9</accession>
<reference evidence="2 3" key="1">
    <citation type="submission" date="2019-10" db="EMBL/GenBank/DDBJ databases">
        <authorList>
            <person name="Karimi E."/>
        </authorList>
    </citation>
    <scope>NUCLEOTIDE SEQUENCE [LARGE SCALE GENOMIC DNA]</scope>
    <source>
        <strain evidence="2">Exiguobacterium sp. 9Y</strain>
    </source>
</reference>
<evidence type="ECO:0008006" key="4">
    <source>
        <dbReference type="Google" id="ProtNLM"/>
    </source>
</evidence>
<evidence type="ECO:0000313" key="3">
    <source>
        <dbReference type="Proteomes" id="UP000439752"/>
    </source>
</evidence>
<dbReference type="RefSeq" id="WP_159173572.1">
    <property type="nucleotide sequence ID" value="NZ_LR732312.1"/>
</dbReference>
<gene>
    <name evidence="2" type="ORF">EXIGUO9Y_330002</name>
</gene>
<dbReference type="AlphaFoldDB" id="A0A653IED9"/>
<dbReference type="EMBL" id="CABWKQ010000027">
    <property type="protein sequence ID" value="VWX37578.1"/>
    <property type="molecule type" value="Genomic_DNA"/>
</dbReference>
<evidence type="ECO:0000256" key="1">
    <source>
        <dbReference type="SAM" id="SignalP"/>
    </source>
</evidence>
<keyword evidence="3" id="KW-1185">Reference proteome</keyword>
<organism evidence="2 3">
    <name type="scientific">Exiguobacterium oxidotolerans</name>
    <dbReference type="NCBI Taxonomy" id="223958"/>
    <lineage>
        <taxon>Bacteria</taxon>
        <taxon>Bacillati</taxon>
        <taxon>Bacillota</taxon>
        <taxon>Bacilli</taxon>
        <taxon>Bacillales</taxon>
        <taxon>Bacillales Family XII. Incertae Sedis</taxon>
        <taxon>Exiguobacterium</taxon>
    </lineage>
</organism>
<dbReference type="Proteomes" id="UP000439752">
    <property type="component" value="Unassembled WGS sequence"/>
</dbReference>
<dbReference type="PROSITE" id="PS51257">
    <property type="entry name" value="PROKAR_LIPOPROTEIN"/>
    <property type="match status" value="1"/>
</dbReference>